<dbReference type="Proteomes" id="UP000051952">
    <property type="component" value="Unassembled WGS sequence"/>
</dbReference>
<organism evidence="2 3">
    <name type="scientific">Bodo saltans</name>
    <name type="common">Flagellated protozoan</name>
    <dbReference type="NCBI Taxonomy" id="75058"/>
    <lineage>
        <taxon>Eukaryota</taxon>
        <taxon>Discoba</taxon>
        <taxon>Euglenozoa</taxon>
        <taxon>Kinetoplastea</taxon>
        <taxon>Metakinetoplastina</taxon>
        <taxon>Eubodonida</taxon>
        <taxon>Bodonidae</taxon>
        <taxon>Bodo</taxon>
    </lineage>
</organism>
<evidence type="ECO:0000313" key="3">
    <source>
        <dbReference type="Proteomes" id="UP000051952"/>
    </source>
</evidence>
<evidence type="ECO:0000256" key="1">
    <source>
        <dbReference type="PROSITE-ProRule" id="PRU00023"/>
    </source>
</evidence>
<name>A0A0S4IVY1_BODSA</name>
<dbReference type="EMBL" id="CYKH01000534">
    <property type="protein sequence ID" value="CUG05310.1"/>
    <property type="molecule type" value="Genomic_DNA"/>
</dbReference>
<protein>
    <submittedName>
        <fullName evidence="2">Membrane-associated protein, putative</fullName>
    </submittedName>
</protein>
<sequence>MPPLLSSFNLKQPSQSAVRRHHGNLHVLLVVLVLVLQSCCATALSIAVTFEIVPRCHTTTVLNEQSPPLLVAAFRGDAEDIPLLLSGGANIETKGDDGATALSFFCGCQWGTSLRWRLF</sequence>
<evidence type="ECO:0000313" key="2">
    <source>
        <dbReference type="EMBL" id="CUG05310.1"/>
    </source>
</evidence>
<keyword evidence="3" id="KW-1185">Reference proteome</keyword>
<dbReference type="VEuPathDB" id="TriTrypDB:BSAL_70885"/>
<dbReference type="PROSITE" id="PS50088">
    <property type="entry name" value="ANK_REPEAT"/>
    <property type="match status" value="1"/>
</dbReference>
<proteinExistence type="predicted"/>
<feature type="repeat" description="ANK" evidence="1">
    <location>
        <begin position="64"/>
        <end position="96"/>
    </location>
</feature>
<gene>
    <name evidence="2" type="ORF">BSAL_70885</name>
</gene>
<dbReference type="InterPro" id="IPR002110">
    <property type="entry name" value="Ankyrin_rpt"/>
</dbReference>
<reference evidence="3" key="1">
    <citation type="submission" date="2015-09" db="EMBL/GenBank/DDBJ databases">
        <authorList>
            <consortium name="Pathogen Informatics"/>
        </authorList>
    </citation>
    <scope>NUCLEOTIDE SEQUENCE [LARGE SCALE GENOMIC DNA]</scope>
    <source>
        <strain evidence="3">Lake Konstanz</strain>
    </source>
</reference>
<dbReference type="OrthoDB" id="1577640at2759"/>
<dbReference type="AlphaFoldDB" id="A0A0S4IVY1"/>
<keyword evidence="1" id="KW-0040">ANK repeat</keyword>
<accession>A0A0S4IVY1</accession>
<dbReference type="SUPFAM" id="SSF48403">
    <property type="entry name" value="Ankyrin repeat"/>
    <property type="match status" value="1"/>
</dbReference>
<dbReference type="Gene3D" id="1.25.40.20">
    <property type="entry name" value="Ankyrin repeat-containing domain"/>
    <property type="match status" value="1"/>
</dbReference>
<dbReference type="InterPro" id="IPR036770">
    <property type="entry name" value="Ankyrin_rpt-contain_sf"/>
</dbReference>